<feature type="transmembrane region" description="Helical" evidence="5">
    <location>
        <begin position="410"/>
        <end position="429"/>
    </location>
</feature>
<feature type="transmembrane region" description="Helical" evidence="5">
    <location>
        <begin position="93"/>
        <end position="119"/>
    </location>
</feature>
<dbReference type="Gene3D" id="1.20.1740.10">
    <property type="entry name" value="Amino acid/polyamine transporter I"/>
    <property type="match status" value="1"/>
</dbReference>
<dbReference type="AlphaFoldDB" id="A0A3S5AY16"/>
<dbReference type="PANTHER" id="PTHR42770:SF1">
    <property type="entry name" value="LOW-AFFINITY PUTRESCINE IMPORTER PLAP"/>
    <property type="match status" value="1"/>
</dbReference>
<protein>
    <submittedName>
        <fullName evidence="7">Low-affinity putrescine importer PlaP</fullName>
    </submittedName>
</protein>
<dbReference type="GO" id="GO:0055085">
    <property type="term" value="P:transmembrane transport"/>
    <property type="evidence" value="ECO:0007669"/>
    <property type="project" value="InterPro"/>
</dbReference>
<feature type="transmembrane region" description="Helical" evidence="5">
    <location>
        <begin position="231"/>
        <end position="251"/>
    </location>
</feature>
<feature type="domain" description="Amino acid permease/ SLC12A" evidence="6">
    <location>
        <begin position="97"/>
        <end position="455"/>
    </location>
</feature>
<dbReference type="InterPro" id="IPR004841">
    <property type="entry name" value="AA-permease/SLC12A_dom"/>
</dbReference>
<dbReference type="Pfam" id="PF00324">
    <property type="entry name" value="AA_permease"/>
    <property type="match status" value="1"/>
</dbReference>
<evidence type="ECO:0000259" key="6">
    <source>
        <dbReference type="Pfam" id="PF00324"/>
    </source>
</evidence>
<dbReference type="PANTHER" id="PTHR42770">
    <property type="entry name" value="AMINO ACID TRANSPORTER-RELATED"/>
    <property type="match status" value="1"/>
</dbReference>
<gene>
    <name evidence="7" type="primary">plaP_2</name>
    <name evidence="7" type="ORF">NCTC13193_03829</name>
</gene>
<proteinExistence type="predicted"/>
<feature type="transmembrane region" description="Helical" evidence="5">
    <location>
        <begin position="310"/>
        <end position="329"/>
    </location>
</feature>
<evidence type="ECO:0000256" key="4">
    <source>
        <dbReference type="ARBA" id="ARBA00023136"/>
    </source>
</evidence>
<dbReference type="Proteomes" id="UP000270487">
    <property type="component" value="Chromosome"/>
</dbReference>
<dbReference type="PIRSF" id="PIRSF006060">
    <property type="entry name" value="AA_transporter"/>
    <property type="match status" value="1"/>
</dbReference>
<comment type="subcellular location">
    <subcellularLocation>
        <location evidence="1">Membrane</location>
        <topology evidence="1">Multi-pass membrane protein</topology>
    </subcellularLocation>
</comment>
<keyword evidence="2 5" id="KW-0812">Transmembrane</keyword>
<evidence type="ECO:0000256" key="2">
    <source>
        <dbReference type="ARBA" id="ARBA00022692"/>
    </source>
</evidence>
<dbReference type="GO" id="GO:0016020">
    <property type="term" value="C:membrane"/>
    <property type="evidence" value="ECO:0007669"/>
    <property type="project" value="UniProtKB-SubCell"/>
</dbReference>
<sequence length="478" mass="51765">MGQFFTLAPVPAGFRCGRSDYGATQAFVPSYPASLIPLLEFSRTLRSFPATLSLGVSIIRKTEGKGGFAMSDNIITAAPAAGQRAQLRKTLTLVPVVMMGLAYLQPMTIFDTFGIVSGLTDGHVATAYAFALLAILFTALSYGKLVKKFPSAGSAYTYAQKAISPHVGFMVGWSSLLDYLFMPMINILLAKIYLEAIFPGVPSWIFVAALVALMTAFNLRGIKLVANLNSIIVVVQVAIMIVFLGLVINGISHGEGAGTLVSSRPFWSDNAHVVPMITGATILCFSFLGFDGISSLSEETKDAENVIPKAIFLTALIGGVIFIVVSYFVQLYFPDISRFKDPDASQPEIMLYVAGKFFQSVILVFSCVTVLASGMASHAGVSRLMYVMGRDGVFPERFFGYVHPKWRTPALNVLLVGAIALSAVSFDLVTATALINFGALIAFTFVNLSVISQFYIREKRNRTLKDTFNYLILPVMGR</sequence>
<feature type="transmembrane region" description="Helical" evidence="5">
    <location>
        <begin position="435"/>
        <end position="456"/>
    </location>
</feature>
<keyword evidence="3 5" id="KW-1133">Transmembrane helix</keyword>
<dbReference type="InterPro" id="IPR050367">
    <property type="entry name" value="APC_superfamily"/>
</dbReference>
<name>A0A3S5AY16_SERFO</name>
<evidence type="ECO:0000313" key="7">
    <source>
        <dbReference type="EMBL" id="VEI72805.1"/>
    </source>
</evidence>
<feature type="transmembrane region" description="Helical" evidence="5">
    <location>
        <begin position="167"/>
        <end position="189"/>
    </location>
</feature>
<feature type="transmembrane region" description="Helical" evidence="5">
    <location>
        <begin position="201"/>
        <end position="219"/>
    </location>
</feature>
<feature type="transmembrane region" description="Helical" evidence="5">
    <location>
        <begin position="349"/>
        <end position="376"/>
    </location>
</feature>
<evidence type="ECO:0000256" key="3">
    <source>
        <dbReference type="ARBA" id="ARBA00022989"/>
    </source>
</evidence>
<feature type="transmembrane region" description="Helical" evidence="5">
    <location>
        <begin position="271"/>
        <end position="290"/>
    </location>
</feature>
<evidence type="ECO:0000256" key="5">
    <source>
        <dbReference type="SAM" id="Phobius"/>
    </source>
</evidence>
<keyword evidence="4 5" id="KW-0472">Membrane</keyword>
<evidence type="ECO:0000313" key="8">
    <source>
        <dbReference type="Proteomes" id="UP000270487"/>
    </source>
</evidence>
<dbReference type="EMBL" id="LR134492">
    <property type="protein sequence ID" value="VEI72805.1"/>
    <property type="molecule type" value="Genomic_DNA"/>
</dbReference>
<accession>A0A3S5AY16</accession>
<evidence type="ECO:0000256" key="1">
    <source>
        <dbReference type="ARBA" id="ARBA00004141"/>
    </source>
</evidence>
<organism evidence="7 8">
    <name type="scientific">Serratia fonticola</name>
    <dbReference type="NCBI Taxonomy" id="47917"/>
    <lineage>
        <taxon>Bacteria</taxon>
        <taxon>Pseudomonadati</taxon>
        <taxon>Pseudomonadota</taxon>
        <taxon>Gammaproteobacteria</taxon>
        <taxon>Enterobacterales</taxon>
        <taxon>Yersiniaceae</taxon>
        <taxon>Serratia</taxon>
    </lineage>
</organism>
<reference evidence="7 8" key="1">
    <citation type="submission" date="2018-12" db="EMBL/GenBank/DDBJ databases">
        <authorList>
            <consortium name="Pathogen Informatics"/>
        </authorList>
    </citation>
    <scope>NUCLEOTIDE SEQUENCE [LARGE SCALE GENOMIC DNA]</scope>
    <source>
        <strain evidence="7 8">NCTC13193</strain>
    </source>
</reference>
<feature type="transmembrane region" description="Helical" evidence="5">
    <location>
        <begin position="125"/>
        <end position="146"/>
    </location>
</feature>